<dbReference type="RefSeq" id="WP_169655942.1">
    <property type="nucleotide sequence ID" value="NZ_JABANE010000012.1"/>
</dbReference>
<dbReference type="Proteomes" id="UP000576082">
    <property type="component" value="Unassembled WGS sequence"/>
</dbReference>
<keyword evidence="1" id="KW-0175">Coiled coil</keyword>
<evidence type="ECO:0000313" key="2">
    <source>
        <dbReference type="EMBL" id="NME67605.1"/>
    </source>
</evidence>
<dbReference type="AlphaFoldDB" id="A0A7X9RSS7"/>
<comment type="caution">
    <text evidence="2">The sequence shown here is derived from an EMBL/GenBank/DDBJ whole genome shotgun (WGS) entry which is preliminary data.</text>
</comment>
<dbReference type="PROSITE" id="PS51257">
    <property type="entry name" value="PROKAR_LIPOPROTEIN"/>
    <property type="match status" value="1"/>
</dbReference>
<evidence type="ECO:0008006" key="4">
    <source>
        <dbReference type="Google" id="ProtNLM"/>
    </source>
</evidence>
<protein>
    <recommendedName>
        <fullName evidence="4">Lipoprotein</fullName>
    </recommendedName>
</protein>
<proteinExistence type="predicted"/>
<evidence type="ECO:0000256" key="1">
    <source>
        <dbReference type="SAM" id="Coils"/>
    </source>
</evidence>
<keyword evidence="3" id="KW-1185">Reference proteome</keyword>
<gene>
    <name evidence="2" type="ORF">HHU12_06475</name>
</gene>
<organism evidence="2 3">
    <name type="scientific">Flammeovirga aprica JL-4</name>
    <dbReference type="NCBI Taxonomy" id="694437"/>
    <lineage>
        <taxon>Bacteria</taxon>
        <taxon>Pseudomonadati</taxon>
        <taxon>Bacteroidota</taxon>
        <taxon>Cytophagia</taxon>
        <taxon>Cytophagales</taxon>
        <taxon>Flammeovirgaceae</taxon>
        <taxon>Flammeovirga</taxon>
    </lineage>
</organism>
<name>A0A7X9RSS7_9BACT</name>
<dbReference type="EMBL" id="JABANE010000012">
    <property type="protein sequence ID" value="NME67605.1"/>
    <property type="molecule type" value="Genomic_DNA"/>
</dbReference>
<reference evidence="2 3" key="1">
    <citation type="submission" date="2020-04" db="EMBL/GenBank/DDBJ databases">
        <title>Flammeovirga sp. SR4, a novel species isolated from seawater.</title>
        <authorList>
            <person name="Wang X."/>
        </authorList>
    </citation>
    <scope>NUCLEOTIDE SEQUENCE [LARGE SCALE GENOMIC DNA]</scope>
    <source>
        <strain evidence="2 3">ATCC 23126</strain>
    </source>
</reference>
<accession>A0A7X9RSS7</accession>
<evidence type="ECO:0000313" key="3">
    <source>
        <dbReference type="Proteomes" id="UP000576082"/>
    </source>
</evidence>
<sequence length="236" mass="26665">MKYFYISFFFLLISCGPSKEELAQYQSQIKALNNKNTSLQNRLQEQESQLKSLNNLVSLQEENDSLPQVIKELDSKLASLRINDQLIGFETTFSYHLPNGVINTMRSLSEKYTIISDINPFFLKVNFAGGEGCEKYLVRIEDVHLERGGFILLNECRPDWYIVLGAGEDSGSSDNDLSNIVAYYIEDAKNVKVSYGSEGKKVTPPGEKVVKFRSSDGATAVYYSGEGEYKWEWIGS</sequence>
<feature type="coiled-coil region" evidence="1">
    <location>
        <begin position="22"/>
        <end position="63"/>
    </location>
</feature>